<dbReference type="InterPro" id="IPR025657">
    <property type="entry name" value="RadC_JAB"/>
</dbReference>
<reference evidence="8 9" key="2">
    <citation type="journal article" date="2011" name="J. Bacteriol.">
        <title>Complete genome sequences for the anaerobic, extremely thermophilic plant biomass-degrading bacteria Caldicellulosiruptor hydrothermalis, Caldicellulosiruptor kristjanssonii, Caldicellulosiruptor kronotskyensis, Caldicellulosiruptor owensenis, and Caldicellulosiruptor lactoaceticus.</title>
        <authorList>
            <person name="Blumer-Schuette S.E."/>
            <person name="Ozdemir I."/>
            <person name="Mistry D."/>
            <person name="Lucas S."/>
            <person name="Lapidus A."/>
            <person name="Cheng J.F."/>
            <person name="Goodwin L.A."/>
            <person name="Pitluck S."/>
            <person name="Land M.L."/>
            <person name="Hauser L.J."/>
            <person name="Woyke T."/>
            <person name="Mikhailova N."/>
            <person name="Pati A."/>
            <person name="Kyrpides N.C."/>
            <person name="Ivanova N."/>
            <person name="Detter J.C."/>
            <person name="Walston-Davenport K."/>
            <person name="Han S."/>
            <person name="Adams M.W."/>
            <person name="Kelly R.M."/>
        </authorList>
    </citation>
    <scope>NUCLEOTIDE SEQUENCE [LARGE SCALE GENOMIC DNA]</scope>
    <source>
        <strain evidence="9">DSM 18902 / VKM B-2412 / 2002</strain>
    </source>
</reference>
<keyword evidence="5" id="KW-0862">Zinc</keyword>
<feature type="domain" description="MPN" evidence="7">
    <location>
        <begin position="40"/>
        <end position="163"/>
    </location>
</feature>
<reference key="1">
    <citation type="submission" date="2010-11" db="EMBL/GenBank/DDBJ databases">
        <title>Complete sequence of Caldicellulosiruptor kronotskyensis 2002.</title>
        <authorList>
            <consortium name="US DOE Joint Genome Institute"/>
            <person name="Lucas S."/>
            <person name="Copeland A."/>
            <person name="Lapidus A."/>
            <person name="Cheng J.-F."/>
            <person name="Bruce D."/>
            <person name="Goodwin L."/>
            <person name="Pitluck S."/>
            <person name="Davenport K."/>
            <person name="Detter J.C."/>
            <person name="Han C."/>
            <person name="Tapia R."/>
            <person name="Land M."/>
            <person name="Hauser L."/>
            <person name="Jeffries C."/>
            <person name="Kyrpides N."/>
            <person name="Ivanova N."/>
            <person name="Mikhailova N."/>
            <person name="Blumer-Schuette S.E."/>
            <person name="Kelly R.M."/>
            <person name="Woyke T."/>
        </authorList>
    </citation>
    <scope>NUCLEOTIDE SEQUENCE</scope>
    <source>
        <strain>2002</strain>
    </source>
</reference>
<keyword evidence="9" id="KW-1185">Reference proteome</keyword>
<keyword evidence="3" id="KW-0479">Metal-binding</keyword>
<protein>
    <submittedName>
        <fullName evidence="8">DNA repair protein RadC</fullName>
    </submittedName>
</protein>
<dbReference type="AlphaFoldDB" id="E4SEV8"/>
<evidence type="ECO:0000256" key="1">
    <source>
        <dbReference type="ARBA" id="ARBA00010243"/>
    </source>
</evidence>
<dbReference type="SUPFAM" id="SSF102712">
    <property type="entry name" value="JAB1/MPN domain"/>
    <property type="match status" value="1"/>
</dbReference>
<accession>E4SEV8</accession>
<dbReference type="GO" id="GO:0006508">
    <property type="term" value="P:proteolysis"/>
    <property type="evidence" value="ECO:0007669"/>
    <property type="project" value="UniProtKB-KW"/>
</dbReference>
<evidence type="ECO:0000256" key="6">
    <source>
        <dbReference type="ARBA" id="ARBA00023049"/>
    </source>
</evidence>
<dbReference type="Proteomes" id="UP000006835">
    <property type="component" value="Chromosome"/>
</dbReference>
<gene>
    <name evidence="8" type="ordered locus">Calkro_0704</name>
</gene>
<dbReference type="PROSITE" id="PS50249">
    <property type="entry name" value="MPN"/>
    <property type="match status" value="1"/>
</dbReference>
<dbReference type="CDD" id="cd08071">
    <property type="entry name" value="MPN_DUF2466"/>
    <property type="match status" value="1"/>
</dbReference>
<keyword evidence="4" id="KW-0378">Hydrolase</keyword>
<evidence type="ECO:0000313" key="9">
    <source>
        <dbReference type="Proteomes" id="UP000006835"/>
    </source>
</evidence>
<dbReference type="Pfam" id="PF04002">
    <property type="entry name" value="RadC"/>
    <property type="match status" value="1"/>
</dbReference>
<organism evidence="8 9">
    <name type="scientific">Caldicellulosiruptor kronotskyensis (strain DSM 18902 / VKM B-2412 / 2002)</name>
    <dbReference type="NCBI Taxonomy" id="632348"/>
    <lineage>
        <taxon>Bacteria</taxon>
        <taxon>Bacillati</taxon>
        <taxon>Bacillota</taxon>
        <taxon>Bacillota incertae sedis</taxon>
        <taxon>Caldicellulosiruptorales</taxon>
        <taxon>Caldicellulosiruptoraceae</taxon>
        <taxon>Caldicellulosiruptor</taxon>
    </lineage>
</organism>
<keyword evidence="6" id="KW-0482">Metalloprotease</keyword>
<evidence type="ECO:0000256" key="2">
    <source>
        <dbReference type="ARBA" id="ARBA00022670"/>
    </source>
</evidence>
<evidence type="ECO:0000256" key="3">
    <source>
        <dbReference type="ARBA" id="ARBA00022723"/>
    </source>
</evidence>
<evidence type="ECO:0000256" key="4">
    <source>
        <dbReference type="ARBA" id="ARBA00022801"/>
    </source>
</evidence>
<dbReference type="EMBL" id="CP002330">
    <property type="protein sequence ID" value="ADQ45595.1"/>
    <property type="molecule type" value="Genomic_DNA"/>
</dbReference>
<dbReference type="Gene3D" id="3.40.140.10">
    <property type="entry name" value="Cytidine Deaminase, domain 2"/>
    <property type="match status" value="1"/>
</dbReference>
<evidence type="ECO:0000259" key="7">
    <source>
        <dbReference type="PROSITE" id="PS50249"/>
    </source>
</evidence>
<comment type="similarity">
    <text evidence="1">Belongs to the UPF0758 family.</text>
</comment>
<dbReference type="GO" id="GO:0008237">
    <property type="term" value="F:metallopeptidase activity"/>
    <property type="evidence" value="ECO:0007669"/>
    <property type="project" value="UniProtKB-KW"/>
</dbReference>
<dbReference type="KEGG" id="ckn:Calkro_0704"/>
<keyword evidence="2" id="KW-0645">Protease</keyword>
<dbReference type="PANTHER" id="PTHR30471">
    <property type="entry name" value="DNA REPAIR PROTEIN RADC"/>
    <property type="match status" value="1"/>
</dbReference>
<dbReference type="PANTHER" id="PTHR30471:SF3">
    <property type="entry name" value="UPF0758 PROTEIN YEES-RELATED"/>
    <property type="match status" value="1"/>
</dbReference>
<proteinExistence type="inferred from homology"/>
<evidence type="ECO:0000256" key="5">
    <source>
        <dbReference type="ARBA" id="ARBA00022833"/>
    </source>
</evidence>
<dbReference type="InterPro" id="IPR037518">
    <property type="entry name" value="MPN"/>
</dbReference>
<dbReference type="GO" id="GO:0046872">
    <property type="term" value="F:metal ion binding"/>
    <property type="evidence" value="ECO:0007669"/>
    <property type="project" value="UniProtKB-KW"/>
</dbReference>
<dbReference type="PATRIC" id="fig|632348.3.peg.747"/>
<sequence>MKNQLSFFDRKVYAPEPRCIAQKYRISLIKEESFAYNFQLANVSLAVDFLKKHLKLHLEPEEVLVVLCLDVQLNLNAIFEVSRGTLNFAPANTREIFKRVLLTNCHSIIIAHNHPGGSAKPSMDDIDTTKKIKEAAQLLDIRLNDHIIIAEDSYYSFSQAGIL</sequence>
<dbReference type="RefSeq" id="WP_013429743.1">
    <property type="nucleotide sequence ID" value="NC_014720.1"/>
</dbReference>
<dbReference type="OrthoDB" id="9804482at2"/>
<dbReference type="InterPro" id="IPR001405">
    <property type="entry name" value="UPF0758"/>
</dbReference>
<name>E4SEV8_CALK2</name>
<dbReference type="HOGENOM" id="CLU_073529_3_0_9"/>
<evidence type="ECO:0000313" key="8">
    <source>
        <dbReference type="EMBL" id="ADQ45595.1"/>
    </source>
</evidence>